<evidence type="ECO:0000313" key="1">
    <source>
        <dbReference type="EMBL" id="RDX48184.1"/>
    </source>
</evidence>
<name>A0A371D6L4_9APHY</name>
<dbReference type="OrthoDB" id="2754604at2759"/>
<sequence>MQPDMNVSAFFLPRHRRLGSANRPEYKYTIETVCRSIGIDDHLNPEPLVGEWPSTFRATVSRAGKDVPAHTVWAHLVKIHEPRFTGLRKRVRSLTRLGWALLGLIMQARPLATLQYWMQKSLPSEPVRSAKDLYFTPGRAEYGRYTI</sequence>
<dbReference type="AlphaFoldDB" id="A0A371D6L4"/>
<gene>
    <name evidence="1" type="ORF">OH76DRAFT_1557268</name>
</gene>
<dbReference type="EMBL" id="KZ857413">
    <property type="protein sequence ID" value="RDX48184.1"/>
    <property type="molecule type" value="Genomic_DNA"/>
</dbReference>
<proteinExistence type="predicted"/>
<reference evidence="1 2" key="1">
    <citation type="journal article" date="2018" name="Biotechnol. Biofuels">
        <title>Integrative visual omics of the white-rot fungus Polyporus brumalis exposes the biotechnological potential of its oxidative enzymes for delignifying raw plant biomass.</title>
        <authorList>
            <person name="Miyauchi S."/>
            <person name="Rancon A."/>
            <person name="Drula E."/>
            <person name="Hage H."/>
            <person name="Chaduli D."/>
            <person name="Favel A."/>
            <person name="Grisel S."/>
            <person name="Henrissat B."/>
            <person name="Herpoel-Gimbert I."/>
            <person name="Ruiz-Duenas F.J."/>
            <person name="Chevret D."/>
            <person name="Hainaut M."/>
            <person name="Lin J."/>
            <person name="Wang M."/>
            <person name="Pangilinan J."/>
            <person name="Lipzen A."/>
            <person name="Lesage-Meessen L."/>
            <person name="Navarro D."/>
            <person name="Riley R."/>
            <person name="Grigoriev I.V."/>
            <person name="Zhou S."/>
            <person name="Raouche S."/>
            <person name="Rosso M.N."/>
        </authorList>
    </citation>
    <scope>NUCLEOTIDE SEQUENCE [LARGE SCALE GENOMIC DNA]</scope>
    <source>
        <strain evidence="1 2">BRFM 1820</strain>
    </source>
</reference>
<dbReference type="Proteomes" id="UP000256964">
    <property type="component" value="Unassembled WGS sequence"/>
</dbReference>
<accession>A0A371D6L4</accession>
<protein>
    <submittedName>
        <fullName evidence="1">Uncharacterized protein</fullName>
    </submittedName>
</protein>
<organism evidence="1 2">
    <name type="scientific">Lentinus brumalis</name>
    <dbReference type="NCBI Taxonomy" id="2498619"/>
    <lineage>
        <taxon>Eukaryota</taxon>
        <taxon>Fungi</taxon>
        <taxon>Dikarya</taxon>
        <taxon>Basidiomycota</taxon>
        <taxon>Agaricomycotina</taxon>
        <taxon>Agaricomycetes</taxon>
        <taxon>Polyporales</taxon>
        <taxon>Polyporaceae</taxon>
        <taxon>Lentinus</taxon>
    </lineage>
</organism>
<keyword evidence="2" id="KW-1185">Reference proteome</keyword>
<evidence type="ECO:0000313" key="2">
    <source>
        <dbReference type="Proteomes" id="UP000256964"/>
    </source>
</evidence>